<dbReference type="EMBL" id="JAELXS010000007">
    <property type="protein sequence ID" value="MBJ6122867.1"/>
    <property type="molecule type" value="Genomic_DNA"/>
</dbReference>
<feature type="domain" description="Calcineurin-like phosphoesterase" evidence="1">
    <location>
        <begin position="22"/>
        <end position="212"/>
    </location>
</feature>
<sequence>MWTKAASDIPWGTNASVAGELVYAIGDVHGRYDLMTRLLARIADDVKARGNGRRPIVVFCGDYVDRGPESAKVLSALIWMRTHAEFDPHFLKGNHEEMMLAYIDDPIDARGWLNVGGRETLQSYGVTLPDPAASADYYRARDELLERMPASHLRLLQTLSLSHRIGDYAFVHAGVRPGIPLHRQVAADLLWIRDDFLHHKRRFEKIIVHGHSWDSDQPVIREQRIGIDTGAYRTGVLTAVRLEDGRVECLQARIDQPGDPVPSVSATL</sequence>
<dbReference type="CDD" id="cd00144">
    <property type="entry name" value="MPP_PPP_family"/>
    <property type="match status" value="1"/>
</dbReference>
<dbReference type="InterPro" id="IPR006186">
    <property type="entry name" value="Ser/Thr-sp_prot-phosphatase"/>
</dbReference>
<dbReference type="PANTHER" id="PTHR42850:SF4">
    <property type="entry name" value="ZINC-DEPENDENT ENDOPOLYPHOSPHATASE"/>
    <property type="match status" value="1"/>
</dbReference>
<dbReference type="InterPro" id="IPR050126">
    <property type="entry name" value="Ap4A_hydrolase"/>
</dbReference>
<dbReference type="SUPFAM" id="SSF56300">
    <property type="entry name" value="Metallo-dependent phosphatases"/>
    <property type="match status" value="1"/>
</dbReference>
<proteinExistence type="predicted"/>
<protein>
    <submittedName>
        <fullName evidence="2">Serine/threonine protein phosphatase</fullName>
    </submittedName>
</protein>
<dbReference type="InterPro" id="IPR004843">
    <property type="entry name" value="Calcineurin-like_PHP"/>
</dbReference>
<keyword evidence="3" id="KW-1185">Reference proteome</keyword>
<name>A0ABS0XS67_9SPHN</name>
<comment type="caution">
    <text evidence="2">The sequence shown here is derived from an EMBL/GenBank/DDBJ whole genome shotgun (WGS) entry which is preliminary data.</text>
</comment>
<evidence type="ECO:0000313" key="3">
    <source>
        <dbReference type="Proteomes" id="UP000640426"/>
    </source>
</evidence>
<dbReference type="InterPro" id="IPR029052">
    <property type="entry name" value="Metallo-depent_PP-like"/>
</dbReference>
<reference evidence="3" key="1">
    <citation type="submission" date="2020-12" db="EMBL/GenBank/DDBJ databases">
        <title>Hymenobacter sp.</title>
        <authorList>
            <person name="Kim M.K."/>
        </authorList>
    </citation>
    <scope>NUCLEOTIDE SEQUENCE [LARGE SCALE GENOMIC DNA]</scope>
    <source>
        <strain evidence="3">BT553</strain>
    </source>
</reference>
<dbReference type="Proteomes" id="UP000640426">
    <property type="component" value="Unassembled WGS sequence"/>
</dbReference>
<evidence type="ECO:0000313" key="2">
    <source>
        <dbReference type="EMBL" id="MBJ6122867.1"/>
    </source>
</evidence>
<dbReference type="Gene3D" id="3.60.21.10">
    <property type="match status" value="1"/>
</dbReference>
<dbReference type="PANTHER" id="PTHR42850">
    <property type="entry name" value="METALLOPHOSPHOESTERASE"/>
    <property type="match status" value="1"/>
</dbReference>
<evidence type="ECO:0000259" key="1">
    <source>
        <dbReference type="Pfam" id="PF00149"/>
    </source>
</evidence>
<accession>A0ABS0XS67</accession>
<organism evidence="2 3">
    <name type="scientific">Sphingomonas mollis</name>
    <dbReference type="NCBI Taxonomy" id="2795726"/>
    <lineage>
        <taxon>Bacteria</taxon>
        <taxon>Pseudomonadati</taxon>
        <taxon>Pseudomonadota</taxon>
        <taxon>Alphaproteobacteria</taxon>
        <taxon>Sphingomonadales</taxon>
        <taxon>Sphingomonadaceae</taxon>
        <taxon>Sphingomonas</taxon>
    </lineage>
</organism>
<gene>
    <name evidence="2" type="ORF">JAO74_13800</name>
</gene>
<dbReference type="PRINTS" id="PR00114">
    <property type="entry name" value="STPHPHTASE"/>
</dbReference>
<dbReference type="RefSeq" id="WP_199039094.1">
    <property type="nucleotide sequence ID" value="NZ_JAELXS010000007.1"/>
</dbReference>
<dbReference type="Pfam" id="PF00149">
    <property type="entry name" value="Metallophos"/>
    <property type="match status" value="1"/>
</dbReference>